<keyword evidence="5" id="KW-0539">Nucleus</keyword>
<evidence type="ECO:0000256" key="2">
    <source>
        <dbReference type="ARBA" id="ARBA00023015"/>
    </source>
</evidence>
<keyword evidence="4" id="KW-0804">Transcription</keyword>
<dbReference type="OrthoDB" id="779403at2759"/>
<sequence length="157" mass="18220">MARRKVKLALIPDDSARKASYNKRKKGLLKKVSELTILCDVPACAIISSPFDSRTEVWPHPEGANKIIERFQNLSVKDETRNVSHERFIMQTIAKARDKLRKLKYENHEQEWDLFMLMKLQANNNILDGLTTEEVKDLGKRAEKKLKEVDEKIDTLD</sequence>
<reference evidence="7 10" key="2">
    <citation type="journal article" date="2014" name="BMC Genomics">
        <title>An improved genome release (version Mt4.0) for the model legume Medicago truncatula.</title>
        <authorList>
            <person name="Tang H."/>
            <person name="Krishnakumar V."/>
            <person name="Bidwell S."/>
            <person name="Rosen B."/>
            <person name="Chan A."/>
            <person name="Zhou S."/>
            <person name="Gentzbittel L."/>
            <person name="Childs K.L."/>
            <person name="Yandell M."/>
            <person name="Gundlach H."/>
            <person name="Mayer K.F."/>
            <person name="Schwartz D.C."/>
            <person name="Town C.D."/>
        </authorList>
    </citation>
    <scope>GENOME REANNOTATION</scope>
    <source>
        <strain evidence="7">A17</strain>
        <strain evidence="9 10">cv. Jemalong A17</strain>
    </source>
</reference>
<evidence type="ECO:0000313" key="9">
    <source>
        <dbReference type="EnsemblPlants" id="KEH43314"/>
    </source>
</evidence>
<dbReference type="HOGENOM" id="CLU_053053_7_0_1"/>
<dbReference type="SMART" id="SM00432">
    <property type="entry name" value="MADS"/>
    <property type="match status" value="1"/>
</dbReference>
<evidence type="ECO:0000256" key="4">
    <source>
        <dbReference type="ARBA" id="ARBA00023163"/>
    </source>
</evidence>
<dbReference type="EMBL" id="CM001217">
    <property type="protein sequence ID" value="KEH43314.1"/>
    <property type="molecule type" value="Genomic_DNA"/>
</dbReference>
<evidence type="ECO:0000313" key="10">
    <source>
        <dbReference type="Proteomes" id="UP000002051"/>
    </source>
</evidence>
<reference evidence="7 10" key="1">
    <citation type="journal article" date="2011" name="Nature">
        <title>The Medicago genome provides insight into the evolution of rhizobial symbioses.</title>
        <authorList>
            <person name="Young N.D."/>
            <person name="Debelle F."/>
            <person name="Oldroyd G.E."/>
            <person name="Geurts R."/>
            <person name="Cannon S.B."/>
            <person name="Udvardi M.K."/>
            <person name="Benedito V.A."/>
            <person name="Mayer K.F."/>
            <person name="Gouzy J."/>
            <person name="Schoof H."/>
            <person name="Van de Peer Y."/>
            <person name="Proost S."/>
            <person name="Cook D.R."/>
            <person name="Meyers B.C."/>
            <person name="Spannagl M."/>
            <person name="Cheung F."/>
            <person name="De Mita S."/>
            <person name="Krishnakumar V."/>
            <person name="Gundlach H."/>
            <person name="Zhou S."/>
            <person name="Mudge J."/>
            <person name="Bharti A.K."/>
            <person name="Murray J.D."/>
            <person name="Naoumkina M.A."/>
            <person name="Rosen B."/>
            <person name="Silverstein K.A."/>
            <person name="Tang H."/>
            <person name="Rombauts S."/>
            <person name="Zhao P.X."/>
            <person name="Zhou P."/>
            <person name="Barbe V."/>
            <person name="Bardou P."/>
            <person name="Bechner M."/>
            <person name="Bellec A."/>
            <person name="Berger A."/>
            <person name="Berges H."/>
            <person name="Bidwell S."/>
            <person name="Bisseling T."/>
            <person name="Choisne N."/>
            <person name="Couloux A."/>
            <person name="Denny R."/>
            <person name="Deshpande S."/>
            <person name="Dai X."/>
            <person name="Doyle J.J."/>
            <person name="Dudez A.M."/>
            <person name="Farmer A.D."/>
            <person name="Fouteau S."/>
            <person name="Franken C."/>
            <person name="Gibelin C."/>
            <person name="Gish J."/>
            <person name="Goldstein S."/>
            <person name="Gonzalez A.J."/>
            <person name="Green P.J."/>
            <person name="Hallab A."/>
            <person name="Hartog M."/>
            <person name="Hua A."/>
            <person name="Humphray S.J."/>
            <person name="Jeong D.H."/>
            <person name="Jing Y."/>
            <person name="Jocker A."/>
            <person name="Kenton S.M."/>
            <person name="Kim D.J."/>
            <person name="Klee K."/>
            <person name="Lai H."/>
            <person name="Lang C."/>
            <person name="Lin S."/>
            <person name="Macmil S.L."/>
            <person name="Magdelenat G."/>
            <person name="Matthews L."/>
            <person name="McCorrison J."/>
            <person name="Monaghan E.L."/>
            <person name="Mun J.H."/>
            <person name="Najar F.Z."/>
            <person name="Nicholson C."/>
            <person name="Noirot C."/>
            <person name="O'Bleness M."/>
            <person name="Paule C.R."/>
            <person name="Poulain J."/>
            <person name="Prion F."/>
            <person name="Qin B."/>
            <person name="Qu C."/>
            <person name="Retzel E.F."/>
            <person name="Riddle C."/>
            <person name="Sallet E."/>
            <person name="Samain S."/>
            <person name="Samson N."/>
            <person name="Sanders I."/>
            <person name="Saurat O."/>
            <person name="Scarpelli C."/>
            <person name="Schiex T."/>
            <person name="Segurens B."/>
            <person name="Severin A.J."/>
            <person name="Sherrier D.J."/>
            <person name="Shi R."/>
            <person name="Sims S."/>
            <person name="Singer S.R."/>
            <person name="Sinharoy S."/>
            <person name="Sterck L."/>
            <person name="Viollet A."/>
            <person name="Wang B.B."/>
            <person name="Wang K."/>
            <person name="Wang M."/>
            <person name="Wang X."/>
            <person name="Warfsmann J."/>
            <person name="Weissenbach J."/>
            <person name="White D.D."/>
            <person name="White J.D."/>
            <person name="Wiley G.B."/>
            <person name="Wincker P."/>
            <person name="Xing Y."/>
            <person name="Yang L."/>
            <person name="Yao Z."/>
            <person name="Ying F."/>
            <person name="Zhai J."/>
            <person name="Zhou L."/>
            <person name="Zuber A."/>
            <person name="Denarie J."/>
            <person name="Dixon R.A."/>
            <person name="May G.D."/>
            <person name="Schwartz D.C."/>
            <person name="Rogers J."/>
            <person name="Quetier F."/>
            <person name="Town C.D."/>
            <person name="Roe B.A."/>
        </authorList>
    </citation>
    <scope>NUCLEOTIDE SEQUENCE [LARGE SCALE GENOMIC DNA]</scope>
    <source>
        <strain evidence="7">A17</strain>
        <strain evidence="9 10">cv. Jemalong A17</strain>
    </source>
</reference>
<dbReference type="Gramene" id="rna5298">
    <property type="protein sequence ID" value="RHN81282.1"/>
    <property type="gene ID" value="gene5298"/>
</dbReference>
<evidence type="ECO:0000313" key="8">
    <source>
        <dbReference type="EMBL" id="RHN81282.1"/>
    </source>
</evidence>
<dbReference type="InterPro" id="IPR036879">
    <property type="entry name" value="TF_MADSbox_sf"/>
</dbReference>
<accession>A0A072VMS9</accession>
<dbReference type="Pfam" id="PF00319">
    <property type="entry name" value="SRF-TF"/>
    <property type="match status" value="1"/>
</dbReference>
<evidence type="ECO:0000256" key="1">
    <source>
        <dbReference type="ARBA" id="ARBA00004123"/>
    </source>
</evidence>
<reference evidence="8" key="4">
    <citation type="journal article" date="2018" name="Nat. Plants">
        <title>Whole-genome landscape of Medicago truncatula symbiotic genes.</title>
        <authorList>
            <person name="Pecrix Y."/>
            <person name="Gamas P."/>
            <person name="Carrere S."/>
        </authorList>
    </citation>
    <scope>NUCLEOTIDE SEQUENCE</scope>
    <source>
        <tissue evidence="8">Leaves</tissue>
    </source>
</reference>
<dbReference type="PRINTS" id="PR00404">
    <property type="entry name" value="MADSDOMAIN"/>
</dbReference>
<dbReference type="PROSITE" id="PS50066">
    <property type="entry name" value="MADS_BOX_2"/>
    <property type="match status" value="1"/>
</dbReference>
<dbReference type="KEGG" id="mtr:25484823"/>
<organism evidence="7 10">
    <name type="scientific">Medicago truncatula</name>
    <name type="common">Barrel medic</name>
    <name type="synonym">Medicago tribuloides</name>
    <dbReference type="NCBI Taxonomy" id="3880"/>
    <lineage>
        <taxon>Eukaryota</taxon>
        <taxon>Viridiplantae</taxon>
        <taxon>Streptophyta</taxon>
        <taxon>Embryophyta</taxon>
        <taxon>Tracheophyta</taxon>
        <taxon>Spermatophyta</taxon>
        <taxon>Magnoliopsida</taxon>
        <taxon>eudicotyledons</taxon>
        <taxon>Gunneridae</taxon>
        <taxon>Pentapetalae</taxon>
        <taxon>rosids</taxon>
        <taxon>fabids</taxon>
        <taxon>Fabales</taxon>
        <taxon>Fabaceae</taxon>
        <taxon>Papilionoideae</taxon>
        <taxon>50 kb inversion clade</taxon>
        <taxon>NPAAA clade</taxon>
        <taxon>Hologalegina</taxon>
        <taxon>IRL clade</taxon>
        <taxon>Trifolieae</taxon>
        <taxon>Medicago</taxon>
    </lineage>
</organism>
<dbReference type="GO" id="GO:0045944">
    <property type="term" value="P:positive regulation of transcription by RNA polymerase II"/>
    <property type="evidence" value="ECO:0007669"/>
    <property type="project" value="InterPro"/>
</dbReference>
<dbReference type="InterPro" id="IPR033897">
    <property type="entry name" value="SRF-like_MADS-box"/>
</dbReference>
<evidence type="ECO:0000259" key="6">
    <source>
        <dbReference type="PROSITE" id="PS50066"/>
    </source>
</evidence>
<proteinExistence type="predicted"/>
<dbReference type="Proteomes" id="UP000002051">
    <property type="component" value="Unassembled WGS sequence"/>
</dbReference>
<feature type="domain" description="MADS-box" evidence="6">
    <location>
        <begin position="1"/>
        <end position="49"/>
    </location>
</feature>
<dbReference type="CDD" id="cd00266">
    <property type="entry name" value="MADS_SRF_like"/>
    <property type="match status" value="1"/>
</dbReference>
<dbReference type="GO" id="GO:0000981">
    <property type="term" value="F:DNA-binding transcription factor activity, RNA polymerase II-specific"/>
    <property type="evidence" value="ECO:0000318"/>
    <property type="project" value="GO_Central"/>
</dbReference>
<gene>
    <name evidence="9" type="primary">25484823</name>
    <name evidence="7" type="ordered locus">MTR_1g090710</name>
    <name evidence="8" type="ORF">MtrunA17_Chr1g0197321</name>
</gene>
<dbReference type="GO" id="GO:0046983">
    <property type="term" value="F:protein dimerization activity"/>
    <property type="evidence" value="ECO:0007669"/>
    <property type="project" value="InterPro"/>
</dbReference>
<evidence type="ECO:0000256" key="5">
    <source>
        <dbReference type="ARBA" id="ARBA00023242"/>
    </source>
</evidence>
<keyword evidence="10" id="KW-1185">Reference proteome</keyword>
<dbReference type="PANTHER" id="PTHR11945:SF425">
    <property type="entry name" value="MADS-BOX TRANSCRIPTION FACTOR FAMILY PROTEIN"/>
    <property type="match status" value="1"/>
</dbReference>
<dbReference type="EnsemblPlants" id="KEH43314">
    <property type="protein sequence ID" value="KEH43314"/>
    <property type="gene ID" value="MTR_1g090710"/>
</dbReference>
<dbReference type="GO" id="GO:0005634">
    <property type="term" value="C:nucleus"/>
    <property type="evidence" value="ECO:0007669"/>
    <property type="project" value="UniProtKB-SubCell"/>
</dbReference>
<dbReference type="AlphaFoldDB" id="A0A072VMS9"/>
<dbReference type="GO" id="GO:0000978">
    <property type="term" value="F:RNA polymerase II cis-regulatory region sequence-specific DNA binding"/>
    <property type="evidence" value="ECO:0000318"/>
    <property type="project" value="GO_Central"/>
</dbReference>
<dbReference type="EMBL" id="PSQE01000001">
    <property type="protein sequence ID" value="RHN81282.1"/>
    <property type="molecule type" value="Genomic_DNA"/>
</dbReference>
<keyword evidence="2" id="KW-0805">Transcription regulation</keyword>
<evidence type="ECO:0000313" key="7">
    <source>
        <dbReference type="EMBL" id="KEH43314.1"/>
    </source>
</evidence>
<evidence type="ECO:0000256" key="3">
    <source>
        <dbReference type="ARBA" id="ARBA00023125"/>
    </source>
</evidence>
<name>A0A072VMS9_MEDTR</name>
<protein>
    <submittedName>
        <fullName evidence="7">MADS-box transcription factor family protein</fullName>
    </submittedName>
    <submittedName>
        <fullName evidence="8">Putative transcription factor MADS-type1 family</fullName>
    </submittedName>
</protein>
<keyword evidence="3" id="KW-0238">DNA-binding</keyword>
<reference evidence="9" key="3">
    <citation type="submission" date="2015-04" db="UniProtKB">
        <authorList>
            <consortium name="EnsemblPlants"/>
        </authorList>
    </citation>
    <scope>IDENTIFICATION</scope>
    <source>
        <strain evidence="9">cv. Jemalong A17</strain>
    </source>
</reference>
<comment type="subcellular location">
    <subcellularLocation>
        <location evidence="1">Nucleus</location>
    </subcellularLocation>
</comment>
<dbReference type="GO" id="GO:0006357">
    <property type="term" value="P:regulation of transcription by RNA polymerase II"/>
    <property type="evidence" value="ECO:0000318"/>
    <property type="project" value="GO_Central"/>
</dbReference>
<dbReference type="Proteomes" id="UP000265566">
    <property type="component" value="Chromosome 1"/>
</dbReference>
<dbReference type="SUPFAM" id="SSF55455">
    <property type="entry name" value="SRF-like"/>
    <property type="match status" value="1"/>
</dbReference>
<dbReference type="PANTHER" id="PTHR11945">
    <property type="entry name" value="MADS BOX PROTEIN"/>
    <property type="match status" value="1"/>
</dbReference>
<dbReference type="Gene3D" id="3.40.1810.10">
    <property type="entry name" value="Transcription factor, MADS-box"/>
    <property type="match status" value="1"/>
</dbReference>
<dbReference type="InterPro" id="IPR002100">
    <property type="entry name" value="TF_MADSbox"/>
</dbReference>